<evidence type="ECO:0000256" key="1">
    <source>
        <dbReference type="SAM" id="MobiDB-lite"/>
    </source>
</evidence>
<dbReference type="Gene3D" id="3.30.710.10">
    <property type="entry name" value="Potassium Channel Kv1.1, Chain A"/>
    <property type="match status" value="1"/>
</dbReference>
<dbReference type="InterPro" id="IPR011333">
    <property type="entry name" value="SKP1/BTB/POZ_sf"/>
</dbReference>
<dbReference type="PANTHER" id="PTHR47843:SF3">
    <property type="entry name" value="BTB DOMAIN-CONTAINING PROTEIN"/>
    <property type="match status" value="1"/>
</dbReference>
<evidence type="ECO:0000313" key="2">
    <source>
        <dbReference type="EMBL" id="KAE8385866.1"/>
    </source>
</evidence>
<feature type="region of interest" description="Disordered" evidence="1">
    <location>
        <begin position="1"/>
        <end position="30"/>
    </location>
</feature>
<feature type="region of interest" description="Disordered" evidence="1">
    <location>
        <begin position="274"/>
        <end position="296"/>
    </location>
</feature>
<proteinExistence type="predicted"/>
<organism evidence="2">
    <name type="scientific">Petromyces alliaceus</name>
    <name type="common">Aspergillus alliaceus</name>
    <dbReference type="NCBI Taxonomy" id="209559"/>
    <lineage>
        <taxon>Eukaryota</taxon>
        <taxon>Fungi</taxon>
        <taxon>Dikarya</taxon>
        <taxon>Ascomycota</taxon>
        <taxon>Pezizomycotina</taxon>
        <taxon>Eurotiomycetes</taxon>
        <taxon>Eurotiomycetidae</taxon>
        <taxon>Eurotiales</taxon>
        <taxon>Aspergillaceae</taxon>
        <taxon>Aspergillus</taxon>
        <taxon>Aspergillus subgen. Circumdati</taxon>
    </lineage>
</organism>
<evidence type="ECO:0008006" key="3">
    <source>
        <dbReference type="Google" id="ProtNLM"/>
    </source>
</evidence>
<name>A0A5N7BVK7_PETAA</name>
<protein>
    <recommendedName>
        <fullName evidence="3">BTB domain-containing protein</fullName>
    </recommendedName>
</protein>
<dbReference type="Proteomes" id="UP000326877">
    <property type="component" value="Unassembled WGS sequence"/>
</dbReference>
<gene>
    <name evidence="2" type="ORF">BDV23DRAFT_190551</name>
</gene>
<reference evidence="2" key="1">
    <citation type="submission" date="2019-04" db="EMBL/GenBank/DDBJ databases">
        <title>Friends and foes A comparative genomics studyof 23 Aspergillus species from section Flavi.</title>
        <authorList>
            <consortium name="DOE Joint Genome Institute"/>
            <person name="Kjaerbolling I."/>
            <person name="Vesth T."/>
            <person name="Frisvad J.C."/>
            <person name="Nybo J.L."/>
            <person name="Theobald S."/>
            <person name="Kildgaard S."/>
            <person name="Isbrandt T."/>
            <person name="Kuo A."/>
            <person name="Sato A."/>
            <person name="Lyhne E.K."/>
            <person name="Kogle M.E."/>
            <person name="Wiebenga A."/>
            <person name="Kun R.S."/>
            <person name="Lubbers R.J."/>
            <person name="Makela M.R."/>
            <person name="Barry K."/>
            <person name="Chovatia M."/>
            <person name="Clum A."/>
            <person name="Daum C."/>
            <person name="Haridas S."/>
            <person name="He G."/>
            <person name="LaButti K."/>
            <person name="Lipzen A."/>
            <person name="Mondo S."/>
            <person name="Riley R."/>
            <person name="Salamov A."/>
            <person name="Simmons B.A."/>
            <person name="Magnuson J.K."/>
            <person name="Henrissat B."/>
            <person name="Mortensen U.H."/>
            <person name="Larsen T.O."/>
            <person name="Devries R.P."/>
            <person name="Grigoriev I.V."/>
            <person name="Machida M."/>
            <person name="Baker S.E."/>
            <person name="Andersen M.R."/>
        </authorList>
    </citation>
    <scope>NUCLEOTIDE SEQUENCE [LARGE SCALE GENOMIC DNA]</scope>
    <source>
        <strain evidence="2">IBT 14317</strain>
    </source>
</reference>
<accession>A0A5N7BVK7</accession>
<feature type="compositionally biased region" description="Basic residues" evidence="1">
    <location>
        <begin position="287"/>
        <end position="296"/>
    </location>
</feature>
<dbReference type="AlphaFoldDB" id="A0A5N7BVK7"/>
<dbReference type="PANTHER" id="PTHR47843">
    <property type="entry name" value="BTB DOMAIN-CONTAINING PROTEIN-RELATED"/>
    <property type="match status" value="1"/>
</dbReference>
<dbReference type="EMBL" id="ML735324">
    <property type="protein sequence ID" value="KAE8385866.1"/>
    <property type="molecule type" value="Genomic_DNA"/>
</dbReference>
<dbReference type="OrthoDB" id="3926209at2759"/>
<sequence length="296" mass="32842">MNIPRVQIPGLDGSHGAENTQNTETRDVNMDSGQQVETANDAITQDIFLLGATTESEPRSVEQDIPLKRNSGLQFLEYLTSPIVELVIGQGGKKTTLSAHQNLLLESPFLAERVAAFEKSGPRRIELPNENVEAFGFFLQFQYTRNYASPLANSSSGQEVVGEIDDSGEQLLKHARVYTLAEKLGIPALKTLAHSKIHRVSSTSHGEIAYARYVYTHTPADDVSIRKPVASFWALRSHVLRHEAEEAFRNLCLEVPEFCFDVLNTVLDHKEKRAQDKAESESAVKGSGRKRLRSGL</sequence>